<feature type="region of interest" description="Disordered" evidence="1">
    <location>
        <begin position="529"/>
        <end position="550"/>
    </location>
</feature>
<gene>
    <name evidence="2" type="ORF">M407DRAFT_34629</name>
</gene>
<feature type="compositionally biased region" description="Basic and acidic residues" evidence="1">
    <location>
        <begin position="628"/>
        <end position="637"/>
    </location>
</feature>
<keyword evidence="3" id="KW-1185">Reference proteome</keyword>
<dbReference type="EMBL" id="KN823823">
    <property type="protein sequence ID" value="KIO15778.1"/>
    <property type="molecule type" value="Genomic_DNA"/>
</dbReference>
<dbReference type="HOGENOM" id="CLU_423469_0_0_1"/>
<feature type="region of interest" description="Disordered" evidence="1">
    <location>
        <begin position="155"/>
        <end position="192"/>
    </location>
</feature>
<sequence>MVSLQDQVEKLTQELRECNEALANIRHHEAHPPTSYDAELMQKLLAASSQIIHAKDEVRSLDQQNRLLEEEREKSRTALDVSRRDAEEARHRAEEVEAELLAAQREITQVKSSHTALQDRLEEERKVYERSARNKDQVIKELEDRITILEKETERSAVAERENPARSPLRENSVLPSQGVLPAASSSKPTFEGRYKQLRKQFELLESQYGSLRQTHIAEIEKFEATRARWAKYKTSILEGVAKIDASTKKKPKFGVGTLPAATESPLSRVSRPPEEAINTPNTLARRSARTSRIQTVMDKINEADAMDEVEDLNRPYHPRISALQLQMDGVQSPVPNATLSHVVEPVASPFNRATVTRAGAERSSPVLPQQGDAMELSEDRLQRAGSPAETESEPGLSQSPFTRLQLFEDDHIDIVPSDRPGVLRDAARPRREQSPEAGHIRGQNGAYTEMEGVEMVGAVISPPPRMRVEEEEVTFLRTSHRRAQASAPPSTPTPTNNPPRFSALEAAFFIKQEPIDDDIEDPDVTVVEPEVSITPGPKRKSLQSEKSRANIRAKLLGSRKVATPRSGQFISAAAESGSPKVAGPGVLGKRKVLEMDTPGAGPSRSHSAQASASKRPRDSEMLPPSEQPRRGYDQYKGRGRYAQTAQ</sequence>
<feature type="compositionally biased region" description="Basic and acidic residues" evidence="1">
    <location>
        <begin position="422"/>
        <end position="435"/>
    </location>
</feature>
<feature type="region of interest" description="Disordered" evidence="1">
    <location>
        <begin position="415"/>
        <end position="446"/>
    </location>
</feature>
<reference evidence="3" key="2">
    <citation type="submission" date="2015-01" db="EMBL/GenBank/DDBJ databases">
        <title>Evolutionary Origins and Diversification of the Mycorrhizal Mutualists.</title>
        <authorList>
            <consortium name="DOE Joint Genome Institute"/>
            <consortium name="Mycorrhizal Genomics Consortium"/>
            <person name="Kohler A."/>
            <person name="Kuo A."/>
            <person name="Nagy L.G."/>
            <person name="Floudas D."/>
            <person name="Copeland A."/>
            <person name="Barry K.W."/>
            <person name="Cichocki N."/>
            <person name="Veneault-Fourrey C."/>
            <person name="LaButti K."/>
            <person name="Lindquist E.A."/>
            <person name="Lipzen A."/>
            <person name="Lundell T."/>
            <person name="Morin E."/>
            <person name="Murat C."/>
            <person name="Riley R."/>
            <person name="Ohm R."/>
            <person name="Sun H."/>
            <person name="Tunlid A."/>
            <person name="Henrissat B."/>
            <person name="Grigoriev I.V."/>
            <person name="Hibbett D.S."/>
            <person name="Martin F."/>
        </authorList>
    </citation>
    <scope>NUCLEOTIDE SEQUENCE [LARGE SCALE GENOMIC DNA]</scope>
    <source>
        <strain evidence="3">MUT 4182</strain>
    </source>
</reference>
<evidence type="ECO:0000313" key="3">
    <source>
        <dbReference type="Proteomes" id="UP000054248"/>
    </source>
</evidence>
<feature type="region of interest" description="Disordered" evidence="1">
    <location>
        <begin position="255"/>
        <end position="278"/>
    </location>
</feature>
<dbReference type="Proteomes" id="UP000054248">
    <property type="component" value="Unassembled WGS sequence"/>
</dbReference>
<feature type="region of interest" description="Disordered" evidence="1">
    <location>
        <begin position="480"/>
        <end position="501"/>
    </location>
</feature>
<accession>A0A0C3K2X9</accession>
<feature type="compositionally biased region" description="Basic and acidic residues" evidence="1">
    <location>
        <begin position="155"/>
        <end position="164"/>
    </location>
</feature>
<dbReference type="AlphaFoldDB" id="A0A0C3K2X9"/>
<reference evidence="2 3" key="1">
    <citation type="submission" date="2014-04" db="EMBL/GenBank/DDBJ databases">
        <authorList>
            <consortium name="DOE Joint Genome Institute"/>
            <person name="Kuo A."/>
            <person name="Girlanda M."/>
            <person name="Perotto S."/>
            <person name="Kohler A."/>
            <person name="Nagy L.G."/>
            <person name="Floudas D."/>
            <person name="Copeland A."/>
            <person name="Barry K.W."/>
            <person name="Cichocki N."/>
            <person name="Veneault-Fourrey C."/>
            <person name="LaButti K."/>
            <person name="Lindquist E.A."/>
            <person name="Lipzen A."/>
            <person name="Lundell T."/>
            <person name="Morin E."/>
            <person name="Murat C."/>
            <person name="Sun H."/>
            <person name="Tunlid A."/>
            <person name="Henrissat B."/>
            <person name="Grigoriev I.V."/>
            <person name="Hibbett D.S."/>
            <person name="Martin F."/>
            <person name="Nordberg H.P."/>
            <person name="Cantor M.N."/>
            <person name="Hua S.X."/>
        </authorList>
    </citation>
    <scope>NUCLEOTIDE SEQUENCE [LARGE SCALE GENOMIC DNA]</scope>
    <source>
        <strain evidence="2 3">MUT 4182</strain>
    </source>
</reference>
<feature type="region of interest" description="Disordered" evidence="1">
    <location>
        <begin position="379"/>
        <end position="399"/>
    </location>
</feature>
<dbReference type="OrthoDB" id="5801062at2759"/>
<proteinExistence type="predicted"/>
<protein>
    <submittedName>
        <fullName evidence="2">Uncharacterized protein</fullName>
    </submittedName>
</protein>
<evidence type="ECO:0000313" key="2">
    <source>
        <dbReference type="EMBL" id="KIO15778.1"/>
    </source>
</evidence>
<name>A0A0C3K2X9_9AGAM</name>
<evidence type="ECO:0000256" key="1">
    <source>
        <dbReference type="SAM" id="MobiDB-lite"/>
    </source>
</evidence>
<organism evidence="2 3">
    <name type="scientific">Tulasnella calospora MUT 4182</name>
    <dbReference type="NCBI Taxonomy" id="1051891"/>
    <lineage>
        <taxon>Eukaryota</taxon>
        <taxon>Fungi</taxon>
        <taxon>Dikarya</taxon>
        <taxon>Basidiomycota</taxon>
        <taxon>Agaricomycotina</taxon>
        <taxon>Agaricomycetes</taxon>
        <taxon>Cantharellales</taxon>
        <taxon>Tulasnellaceae</taxon>
        <taxon>Tulasnella</taxon>
    </lineage>
</organism>
<feature type="region of interest" description="Disordered" evidence="1">
    <location>
        <begin position="575"/>
        <end position="647"/>
    </location>
</feature>